<comment type="caution">
    <text evidence="1">The sequence shown here is derived from an EMBL/GenBank/DDBJ whole genome shotgun (WGS) entry which is preliminary data.</text>
</comment>
<sequence>MKEALEEYRLERANLENEIAEFLAQKFADFKEKTGAEVIYLDVEFESSEDLDEDFFISSVFVGTDL</sequence>
<dbReference type="Proteomes" id="UP000196536">
    <property type="component" value="Unassembled WGS sequence"/>
</dbReference>
<accession>A0A1Z9YXT6</accession>
<evidence type="ECO:0000313" key="1">
    <source>
        <dbReference type="EMBL" id="OUY07018.1"/>
    </source>
</evidence>
<name>A0A1Z9YXT6_9GAMM</name>
<dbReference type="EMBL" id="NEXX01000003">
    <property type="protein sequence ID" value="OUY07018.1"/>
    <property type="molecule type" value="Genomic_DNA"/>
</dbReference>
<evidence type="ECO:0000313" key="2">
    <source>
        <dbReference type="Proteomes" id="UP000196536"/>
    </source>
</evidence>
<reference evidence="1 2" key="1">
    <citation type="submission" date="2017-05" db="EMBL/GenBank/DDBJ databases">
        <title>Acinetobacter populi ANC 5415 (= PBJ7), whole genome shotgun sequencing project.</title>
        <authorList>
            <person name="Nemec A."/>
            <person name="Radolfova-Krizova L."/>
        </authorList>
    </citation>
    <scope>NUCLEOTIDE SEQUENCE [LARGE SCALE GENOMIC DNA]</scope>
    <source>
        <strain evidence="1 2">PBJ7</strain>
    </source>
</reference>
<dbReference type="OrthoDB" id="6694978at2"/>
<dbReference type="AlphaFoldDB" id="A0A1Z9YXT6"/>
<dbReference type="RefSeq" id="WP_087620619.1">
    <property type="nucleotide sequence ID" value="NZ_NEXX01000003.1"/>
</dbReference>
<keyword evidence="2" id="KW-1185">Reference proteome</keyword>
<proteinExistence type="predicted"/>
<organism evidence="1 2">
    <name type="scientific">Acinetobacter populi</name>
    <dbReference type="NCBI Taxonomy" id="1582270"/>
    <lineage>
        <taxon>Bacteria</taxon>
        <taxon>Pseudomonadati</taxon>
        <taxon>Pseudomonadota</taxon>
        <taxon>Gammaproteobacteria</taxon>
        <taxon>Moraxellales</taxon>
        <taxon>Moraxellaceae</taxon>
        <taxon>Acinetobacter</taxon>
    </lineage>
</organism>
<gene>
    <name evidence="1" type="ORF">CAP51_09995</name>
</gene>
<protein>
    <submittedName>
        <fullName evidence="1">Uncharacterized protein</fullName>
    </submittedName>
</protein>